<evidence type="ECO:0000256" key="2">
    <source>
        <dbReference type="ARBA" id="ARBA00022679"/>
    </source>
</evidence>
<dbReference type="Pfam" id="PF01555">
    <property type="entry name" value="N6_N4_Mtase"/>
    <property type="match status" value="1"/>
</dbReference>
<dbReference type="STRING" id="658196.A0A397SAA5"/>
<evidence type="ECO:0000256" key="3">
    <source>
        <dbReference type="ARBA" id="ARBA00022691"/>
    </source>
</evidence>
<dbReference type="InterPro" id="IPR002941">
    <property type="entry name" value="DNA_methylase_N4/N6"/>
</dbReference>
<dbReference type="SUPFAM" id="SSF53335">
    <property type="entry name" value="S-adenosyl-L-methionine-dependent methyltransferases"/>
    <property type="match status" value="1"/>
</dbReference>
<name>A0A397SAA5_9GLOM</name>
<gene>
    <name evidence="5" type="ORF">C1645_837832</name>
</gene>
<dbReference type="Gene3D" id="3.40.50.150">
    <property type="entry name" value="Vaccinia Virus protein VP39"/>
    <property type="match status" value="1"/>
</dbReference>
<evidence type="ECO:0000256" key="1">
    <source>
        <dbReference type="ARBA" id="ARBA00022603"/>
    </source>
</evidence>
<dbReference type="OrthoDB" id="2424099at2759"/>
<dbReference type="AlphaFoldDB" id="A0A397SAA5"/>
<proteinExistence type="predicted"/>
<feature type="domain" description="DNA methylase N-4/N-6" evidence="4">
    <location>
        <begin position="2"/>
        <end position="259"/>
    </location>
</feature>
<organism evidence="5 6">
    <name type="scientific">Glomus cerebriforme</name>
    <dbReference type="NCBI Taxonomy" id="658196"/>
    <lineage>
        <taxon>Eukaryota</taxon>
        <taxon>Fungi</taxon>
        <taxon>Fungi incertae sedis</taxon>
        <taxon>Mucoromycota</taxon>
        <taxon>Glomeromycotina</taxon>
        <taxon>Glomeromycetes</taxon>
        <taxon>Glomerales</taxon>
        <taxon>Glomeraceae</taxon>
        <taxon>Glomus</taxon>
    </lineage>
</organism>
<comment type="caution">
    <text evidence="5">The sequence shown here is derived from an EMBL/GenBank/DDBJ whole genome shotgun (WGS) entry which is preliminary data.</text>
</comment>
<dbReference type="GO" id="GO:0008170">
    <property type="term" value="F:N-methyltransferase activity"/>
    <property type="evidence" value="ECO:0007669"/>
    <property type="project" value="InterPro"/>
</dbReference>
<dbReference type="InterPro" id="IPR029063">
    <property type="entry name" value="SAM-dependent_MTases_sf"/>
</dbReference>
<dbReference type="GO" id="GO:0032259">
    <property type="term" value="P:methylation"/>
    <property type="evidence" value="ECO:0007669"/>
    <property type="project" value="UniProtKB-KW"/>
</dbReference>
<protein>
    <submittedName>
        <fullName evidence="5">S-adenosyl-L-methionine-dependent methyltransferase</fullName>
    </submittedName>
</protein>
<evidence type="ECO:0000313" key="5">
    <source>
        <dbReference type="EMBL" id="RIA80917.1"/>
    </source>
</evidence>
<evidence type="ECO:0000313" key="6">
    <source>
        <dbReference type="Proteomes" id="UP000265703"/>
    </source>
</evidence>
<dbReference type="GO" id="GO:0003677">
    <property type="term" value="F:DNA binding"/>
    <property type="evidence" value="ECO:0007669"/>
    <property type="project" value="InterPro"/>
</dbReference>
<keyword evidence="1 5" id="KW-0489">Methyltransferase</keyword>
<accession>A0A397SAA5</accession>
<keyword evidence="6" id="KW-1185">Reference proteome</keyword>
<sequence>MMEKRLELAKNLLKEEGVIFISIGEQELANLTLLCGKIFGYENFLTIMARRMKAGSDKGNYFAPSCDFVVCYAKNKVRIDTSNFYDEIDDEDSYTKEDENGKYKEKGLFQASLMGKRPNCRYYIQCPDGSLVIPPGNIFPPEKKEGVPVLNQDGNKSKYNIYVKSYLETRKEKGVKPRNFLMDNSFLNSRATSYLKNLGLDFPYSKPKELIIHLIKITHSPKEAIILDFFAGSGTTGEAVLELNQEEKNQRKFILCTNNEGRIVEEVFSVKRLNDISDIKRHELTEKAGWMIALKENTFEEIECKVEYRKLYSEEKENFKYKEVIKNLGLEEDA</sequence>
<dbReference type="InterPro" id="IPR002295">
    <property type="entry name" value="N4/N6-MTase_EcoPI_Mod-like"/>
</dbReference>
<dbReference type="Proteomes" id="UP000265703">
    <property type="component" value="Unassembled WGS sequence"/>
</dbReference>
<dbReference type="EMBL" id="QKYT01000875">
    <property type="protein sequence ID" value="RIA80917.1"/>
    <property type="molecule type" value="Genomic_DNA"/>
</dbReference>
<evidence type="ECO:0000259" key="4">
    <source>
        <dbReference type="Pfam" id="PF01555"/>
    </source>
</evidence>
<keyword evidence="2 5" id="KW-0808">Transferase</keyword>
<dbReference type="PRINTS" id="PR00506">
    <property type="entry name" value="D21N6MTFRASE"/>
</dbReference>
<reference evidence="5 6" key="1">
    <citation type="submission" date="2018-06" db="EMBL/GenBank/DDBJ databases">
        <title>Comparative genomics reveals the genomic features of Rhizophagus irregularis, R. cerebriforme, R. diaphanum and Gigaspora rosea, and their symbiotic lifestyle signature.</title>
        <authorList>
            <person name="Morin E."/>
            <person name="San Clemente H."/>
            <person name="Chen E.C.H."/>
            <person name="De La Providencia I."/>
            <person name="Hainaut M."/>
            <person name="Kuo A."/>
            <person name="Kohler A."/>
            <person name="Murat C."/>
            <person name="Tang N."/>
            <person name="Roy S."/>
            <person name="Loubradou J."/>
            <person name="Henrissat B."/>
            <person name="Grigoriev I.V."/>
            <person name="Corradi N."/>
            <person name="Roux C."/>
            <person name="Martin F.M."/>
        </authorList>
    </citation>
    <scope>NUCLEOTIDE SEQUENCE [LARGE SCALE GENOMIC DNA]</scope>
    <source>
        <strain evidence="5 6">DAOM 227022</strain>
    </source>
</reference>
<keyword evidence="3" id="KW-0949">S-adenosyl-L-methionine</keyword>